<organism evidence="5 6">
    <name type="scientific">Leucobacter allii</name>
    <dbReference type="NCBI Taxonomy" id="2932247"/>
    <lineage>
        <taxon>Bacteria</taxon>
        <taxon>Bacillati</taxon>
        <taxon>Actinomycetota</taxon>
        <taxon>Actinomycetes</taxon>
        <taxon>Micrococcales</taxon>
        <taxon>Microbacteriaceae</taxon>
        <taxon>Leucobacter</taxon>
    </lineage>
</organism>
<dbReference type="Gene3D" id="2.60.40.10">
    <property type="entry name" value="Immunoglobulins"/>
    <property type="match status" value="1"/>
</dbReference>
<evidence type="ECO:0000256" key="2">
    <source>
        <dbReference type="ARBA" id="ARBA00023326"/>
    </source>
</evidence>
<dbReference type="CDD" id="cd00063">
    <property type="entry name" value="FN3"/>
    <property type="match status" value="1"/>
</dbReference>
<evidence type="ECO:0000256" key="3">
    <source>
        <dbReference type="SAM" id="MobiDB-lite"/>
    </source>
</evidence>
<evidence type="ECO:0000313" key="5">
    <source>
        <dbReference type="EMBL" id="UOQ57661.1"/>
    </source>
</evidence>
<evidence type="ECO:0000313" key="6">
    <source>
        <dbReference type="Proteomes" id="UP000831786"/>
    </source>
</evidence>
<dbReference type="InterPro" id="IPR013783">
    <property type="entry name" value="Ig-like_fold"/>
</dbReference>
<evidence type="ECO:0000256" key="1">
    <source>
        <dbReference type="ARBA" id="ARBA00023295"/>
    </source>
</evidence>
<keyword evidence="4" id="KW-1133">Transmembrane helix</keyword>
<feature type="transmembrane region" description="Helical" evidence="4">
    <location>
        <begin position="20"/>
        <end position="40"/>
    </location>
</feature>
<proteinExistence type="predicted"/>
<keyword evidence="1" id="KW-0378">Hydrolase</keyword>
<dbReference type="Pfam" id="PF17963">
    <property type="entry name" value="Big_9"/>
    <property type="match status" value="2"/>
</dbReference>
<keyword evidence="1" id="KW-0326">Glycosidase</keyword>
<evidence type="ECO:0000256" key="4">
    <source>
        <dbReference type="SAM" id="Phobius"/>
    </source>
</evidence>
<feature type="region of interest" description="Disordered" evidence="3">
    <location>
        <begin position="376"/>
        <end position="399"/>
    </location>
</feature>
<feature type="region of interest" description="Disordered" evidence="3">
    <location>
        <begin position="124"/>
        <end position="145"/>
    </location>
</feature>
<dbReference type="InterPro" id="IPR003961">
    <property type="entry name" value="FN3_dom"/>
</dbReference>
<dbReference type="Proteomes" id="UP000831786">
    <property type="component" value="Chromosome"/>
</dbReference>
<dbReference type="SUPFAM" id="SSF49265">
    <property type="entry name" value="Fibronectin type III"/>
    <property type="match status" value="1"/>
</dbReference>
<accession>A0ABY4FN14</accession>
<protein>
    <submittedName>
        <fullName evidence="5">Ig-like domain-containing protein</fullName>
    </submittedName>
</protein>
<keyword evidence="4" id="KW-0472">Membrane</keyword>
<keyword evidence="2" id="KW-0624">Polysaccharide degradation</keyword>
<dbReference type="InterPro" id="IPR036116">
    <property type="entry name" value="FN3_sf"/>
</dbReference>
<keyword evidence="4" id="KW-0812">Transmembrane</keyword>
<dbReference type="EMBL" id="CP095045">
    <property type="protein sequence ID" value="UOQ57661.1"/>
    <property type="molecule type" value="Genomic_DNA"/>
</dbReference>
<name>A0ABY4FN14_9MICO</name>
<reference evidence="5 6" key="1">
    <citation type="submission" date="2022-04" db="EMBL/GenBank/DDBJ databases">
        <title>Leucobacter sp. isolated from rhizosphere of garlic.</title>
        <authorList>
            <person name="Won M."/>
            <person name="Lee C.-M."/>
            <person name="Woen H.-Y."/>
            <person name="Kwon S.-W."/>
        </authorList>
    </citation>
    <scope>NUCLEOTIDE SEQUENCE [LARGE SCALE GENOMIC DNA]</scope>
    <source>
        <strain evidence="5 6">H21R-40</strain>
    </source>
</reference>
<sequence length="2001" mass="203587">MSAARRNAARAPGGRGLRLWIAGAVSCALIATIAVVAAGYDARETPREEPGVWVARESGQYARVNTDTGELDVVRRATEPSGVLQSGENGVVLSGGNGKAWAIDPADPVDLGEDEEDEDAAAEDTGEVATVSATEPGSGGAGTAAIRMPEGAREVLSAGRFVAVRTEAGAVYLGELEGDERASGALASADDVAARLSSLLRIEPAVDRPEASDDVAAETPAPEAAEYAATAIALAEDGRLAMYSSEEDAVRSYDAIRGEFVGDASPVPGRAIEEPQLALIGDAWVLLDAESGSLRRQGADAVALEIEGAPLLQASSAGDADAPALVADSAGLLSIAADGEVSRLVSANGAPARPASVGGTSYAAWVGAGSGTLWSSDGGERPLAVDDAAEDSGDPQPVFRSNGARAVLVETRTGMIWTLPDGEAIPLSQWSISDPPKEAQGTVVVDEVTEQVAPTAVDDAFGVRPGETVSLPVLLNDFDANKRDVLTIAPDSLSESPLPEGFGRLGLLSDAQSLTVRVDPDASGTATFRYRVTDGALESASATVTLTVADDATNTAPAWCPVEGCQREWRVPAMAPGGTLVVPVLDGWVDPEGDVLTLADAAAVRADDPVRALVTADGKLAIRHTDPNAGASEAAVMVTVRDSRGEETARELQISVEPDAQPEYTASATTIGVGETAKLAPLERVAGGSGSYALVDATVQSGPVTAAARTATGAIQVSADAAGTSTLSVVIRDTVTGGEVTGQLRVTAAPSGAPLELPPLRAFVRPLADATVEVLSAVPSAATRALAVSEAEVADGALSAEVIDHAQLRVSGATADGGPGRIGAVDVTVSEGDATTTGRLTVFQVPDTNADGAIAVPDAATVRTGSVVDVRVLDNDVAGPGERLVLHPDVVGSGAAGELAFASGNVLRYVAPDEPGTYRLSYTAYGASDPTKSDVGSVVVEVLAGGANREPQPTTLTARVSAGSTAELGVPLSGVDPDGDRVRLVSVTASEQAGLTAAIGASGTGITVTAADTMEPGVTRLGYTVRDPYGGSGTGSLNVIVLPGDAATGAPVVSTDYVRVTPDGDPAVVRPLENDVDPAAGALSVMSVVPNVVGGSDSAEYRALAERLDLEDMERGVVRITPGPDIGTVSYTYTVRSAATSSTADGLIVVQTSERVGVQAPSASDTVLNVRDRAALEAGGVDVVTDKVRWTTGDASQLELSLWESGASGYEVSGSRISGDYRPEGDTVIFRLQGEDSAGTEVSTFGLLVIPPLDELRLSLKPRIDPLQVDEDAAVEARVRDLVELGPGDEIEVRSGSYQTGRAQASCTSTSAGSFRYTAGTEAPWSDVCVVEARLVGQKQWTALPVPVAIRPDSPTVEAKTLTRTVAPGATEQIDLADMVSWEGDREGSMSELRYAVSGGGSLFEVSQRGGASVSVTARADGAPGSEEQLTVEVSGAGTAKAALTLRVGQAAQDLPRGGTAALRCTVGDPCQTRVIGLAGEHDPYAGKAGGGLEVTAVDGSGCAVASFSVSGNSEVAARWADAASVGGTCTVGFTVRDAQGRTGTGSIEFDALGLPSAPSIAQTGYTDTSASFTVTLGGGSHPAVSGVDLSGGGSTSCSAAGPTTFSCVATGLRNGEKHEFTARSRNAVGDSQPSNPVTAWAYRAPAAPTVTVTPVEWKNNDNPDIGRVRVEITGGDDVSQFQLTTDQGRSETLNGSSAESTFEAKSGQVSVTVTPVTRFEVPNIGTGAATGGAATVIGTVYGAPRLTTATLTSLGNNSAEVSYEGDRGGVVTASYALSKPFGAPPSNCSAGSGVFDGLKTFRSYTGKVCLTSAYGKSSKETNIVIVGGPLSAPRVTYTISPTPTTDATSAHYTLAGEPIVENKPDSTKLTYSNTGNQNFSIDAATPTPITVKQCTTGGDQVCSDDAAVNWVNAPNPVDVSLANHACYTDENASMTQAELLGFFQISSAAQGSATVTVGTPDSATQQVPMTISWTGHFSGLQAVTLNFCYTPPEPEPPTTP</sequence>
<keyword evidence="2" id="KW-0119">Carbohydrate metabolism</keyword>
<keyword evidence="6" id="KW-1185">Reference proteome</keyword>
<gene>
    <name evidence="5" type="ORF">MUN78_02115</name>
</gene>
<dbReference type="RefSeq" id="WP_244728469.1">
    <property type="nucleotide sequence ID" value="NZ_CP095045.1"/>
</dbReference>